<dbReference type="InterPro" id="IPR002869">
    <property type="entry name" value="Pyrv_flavodox_OxRed_cen"/>
</dbReference>
<dbReference type="HOGENOM" id="CLU_017038_1_0_7"/>
<dbReference type="SUPFAM" id="SSF52518">
    <property type="entry name" value="Thiamin diphosphate-binding fold (THDP-binding)"/>
    <property type="match status" value="1"/>
</dbReference>
<dbReference type="InterPro" id="IPR050722">
    <property type="entry name" value="Pyruvate:ferred/Flavod_OxRd"/>
</dbReference>
<reference evidence="4 5" key="1">
    <citation type="journal article" date="2010" name="Stand. Genomic Sci.">
        <title>Complete genome sequence of Desulfarculus baarsii type strain (2st14).</title>
        <authorList>
            <person name="Sun H."/>
            <person name="Spring S."/>
            <person name="Lapidus A."/>
            <person name="Davenport K."/>
            <person name="Del Rio T.G."/>
            <person name="Tice H."/>
            <person name="Nolan M."/>
            <person name="Copeland A."/>
            <person name="Cheng J.F."/>
            <person name="Lucas S."/>
            <person name="Tapia R."/>
            <person name="Goodwin L."/>
            <person name="Pitluck S."/>
            <person name="Ivanova N."/>
            <person name="Pagani I."/>
            <person name="Mavromatis K."/>
            <person name="Ovchinnikova G."/>
            <person name="Pati A."/>
            <person name="Chen A."/>
            <person name="Palaniappan K."/>
            <person name="Hauser L."/>
            <person name="Chang Y.J."/>
            <person name="Jeffries C.D."/>
            <person name="Detter J.C."/>
            <person name="Han C."/>
            <person name="Rohde M."/>
            <person name="Brambilla E."/>
            <person name="Goker M."/>
            <person name="Woyke T."/>
            <person name="Bristow J."/>
            <person name="Eisen J.A."/>
            <person name="Markowitz V."/>
            <person name="Hugenholtz P."/>
            <person name="Kyrpides N.C."/>
            <person name="Klenk H.P."/>
            <person name="Land M."/>
        </authorList>
    </citation>
    <scope>NUCLEOTIDE SEQUENCE [LARGE SCALE GENOMIC DNA]</scope>
    <source>
        <strain evidence="5">ATCC 33931 / DSM 2075 / LMG 7858 / VKM B-1802 / 2st14</strain>
    </source>
</reference>
<dbReference type="PANTHER" id="PTHR32154">
    <property type="entry name" value="PYRUVATE-FLAVODOXIN OXIDOREDUCTASE-RELATED"/>
    <property type="match status" value="1"/>
</dbReference>
<sequence length="560" mass="59167">MARSELTIMIGGEAGQGLVTIGQVLATTLTRAGYHIVVGQSYMSRIRGGHNTYSIRAAVGPIAAQREGVDILVALDQNTLSVHEAELRPGALVLADTGLSCGLSQCLSIPYKELAAARYENTVALGVAASLMGLDKAVVHEQLAHSLKKQPDEVIAANAQALDAAWDWAQTNHPAFDGLAPTQAQAERLLMGGNDAIALGAMSAGVKFCAFYPMTPATSIALNLAAHAKKMGLVVEQAEDEIAAINMAIGASFAGAPAIVSTSGGGFALMGEGVSLAGMTETPLVIAVIQRPGPATGLPTRTEQADLELTLYAGHGEFPRAILAPGSVEECFHLTRKAFFLAEQSQGPVFILGDQYLADSLRAVEPFALDGLEPVRAGLRQPGLGRAYQRYAIDASGVSPRALPGFGPELVVADSDEHTADGHITEDLAVRVQMAEKRMRKLAILAEAVIAPSFEGPAEAELLLACWGSAKGPVREAAQELRQAGRSVATCHFSQVWPLVGDKFLERFRQAGRVVMVEGNLTGQLAGLIRRETGFEVGRIVPRYDGLPLTPEYILRELQA</sequence>
<dbReference type="AlphaFoldDB" id="E1QFS0"/>
<name>E1QFS0_DESB2</name>
<dbReference type="Gene3D" id="3.40.50.920">
    <property type="match status" value="1"/>
</dbReference>
<dbReference type="EMBL" id="CP002085">
    <property type="protein sequence ID" value="ADK84406.1"/>
    <property type="molecule type" value="Genomic_DNA"/>
</dbReference>
<dbReference type="CDD" id="cd07034">
    <property type="entry name" value="TPP_PYR_PFOR_IOR-alpha_like"/>
    <property type="match status" value="1"/>
</dbReference>
<evidence type="ECO:0000259" key="3">
    <source>
        <dbReference type="Pfam" id="PF01855"/>
    </source>
</evidence>
<dbReference type="KEGG" id="dbr:Deba_1038"/>
<accession>E1QFS0</accession>
<dbReference type="STRING" id="644282.Deba_1038"/>
<evidence type="ECO:0000313" key="5">
    <source>
        <dbReference type="Proteomes" id="UP000009047"/>
    </source>
</evidence>
<dbReference type="InterPro" id="IPR002880">
    <property type="entry name" value="Pyrv_Fd/Flavodoxin_OxRdtase_N"/>
</dbReference>
<feature type="domain" description="Pyruvate flavodoxin/ferredoxin oxidoreductase pyrimidine binding" evidence="3">
    <location>
        <begin position="200"/>
        <end position="436"/>
    </location>
</feature>
<dbReference type="InterPro" id="IPR022367">
    <property type="entry name" value="2-oxoacid/accept_OxRdtase_asu"/>
</dbReference>
<gene>
    <name evidence="4" type="ordered locus">Deba_1038</name>
</gene>
<dbReference type="OrthoDB" id="9794954at2"/>
<dbReference type="NCBIfam" id="TIGR03710">
    <property type="entry name" value="OAFO_sf"/>
    <property type="match status" value="1"/>
</dbReference>
<dbReference type="InterPro" id="IPR029061">
    <property type="entry name" value="THDP-binding"/>
</dbReference>
<keyword evidence="5" id="KW-1185">Reference proteome</keyword>
<dbReference type="InterPro" id="IPR009014">
    <property type="entry name" value="Transketo_C/PFOR_II"/>
</dbReference>
<dbReference type="Gene3D" id="3.40.920.10">
    <property type="entry name" value="Pyruvate-ferredoxin oxidoreductase, PFOR, domain III"/>
    <property type="match status" value="1"/>
</dbReference>
<dbReference type="GO" id="GO:0016903">
    <property type="term" value="F:oxidoreductase activity, acting on the aldehyde or oxo group of donors"/>
    <property type="evidence" value="ECO:0007669"/>
    <property type="project" value="InterPro"/>
</dbReference>
<dbReference type="RefSeq" id="WP_013257860.1">
    <property type="nucleotide sequence ID" value="NC_014365.1"/>
</dbReference>
<dbReference type="SUPFAM" id="SSF52922">
    <property type="entry name" value="TK C-terminal domain-like"/>
    <property type="match status" value="1"/>
</dbReference>
<dbReference type="PANTHER" id="PTHR32154:SF20">
    <property type="entry name" value="2-OXOGLUTARATE OXIDOREDUCTASE SUBUNIT KORA"/>
    <property type="match status" value="1"/>
</dbReference>
<protein>
    <submittedName>
        <fullName evidence="4">Pyruvate flavodoxin/ferredoxin oxidoreductase domain protein</fullName>
    </submittedName>
</protein>
<dbReference type="InterPro" id="IPR019752">
    <property type="entry name" value="Pyrv/ketoisovalerate_OxRed_cat"/>
</dbReference>
<evidence type="ECO:0000256" key="1">
    <source>
        <dbReference type="ARBA" id="ARBA00023002"/>
    </source>
</evidence>
<proteinExistence type="predicted"/>
<dbReference type="eggNOG" id="COG0674">
    <property type="taxonomic scope" value="Bacteria"/>
</dbReference>
<dbReference type="Pfam" id="PF01558">
    <property type="entry name" value="POR"/>
    <property type="match status" value="1"/>
</dbReference>
<feature type="domain" description="Pyruvate/ketoisovalerate oxidoreductase catalytic" evidence="2">
    <location>
        <begin position="14"/>
        <end position="165"/>
    </location>
</feature>
<evidence type="ECO:0000313" key="4">
    <source>
        <dbReference type="EMBL" id="ADK84406.1"/>
    </source>
</evidence>
<keyword evidence="4" id="KW-0670">Pyruvate</keyword>
<evidence type="ECO:0000259" key="2">
    <source>
        <dbReference type="Pfam" id="PF01558"/>
    </source>
</evidence>
<dbReference type="Pfam" id="PF01855">
    <property type="entry name" value="POR_N"/>
    <property type="match status" value="1"/>
</dbReference>
<dbReference type="GO" id="GO:0006979">
    <property type="term" value="P:response to oxidative stress"/>
    <property type="evidence" value="ECO:0007669"/>
    <property type="project" value="TreeGrafter"/>
</dbReference>
<dbReference type="FunFam" id="3.40.50.970:FF:000022">
    <property type="entry name" value="2-oxoglutarate ferredoxin oxidoreductase alpha subunit"/>
    <property type="match status" value="1"/>
</dbReference>
<dbReference type="Gene3D" id="3.40.50.970">
    <property type="match status" value="1"/>
</dbReference>
<keyword evidence="1" id="KW-0560">Oxidoreductase</keyword>
<dbReference type="SUPFAM" id="SSF53323">
    <property type="entry name" value="Pyruvate-ferredoxin oxidoreductase, PFOR, domain III"/>
    <property type="match status" value="1"/>
</dbReference>
<organism evidence="4 5">
    <name type="scientific">Desulfarculus baarsii (strain ATCC 33931 / DSM 2075 / LMG 7858 / VKM B-1802 / 2st14)</name>
    <dbReference type="NCBI Taxonomy" id="644282"/>
    <lineage>
        <taxon>Bacteria</taxon>
        <taxon>Pseudomonadati</taxon>
        <taxon>Thermodesulfobacteriota</taxon>
        <taxon>Desulfarculia</taxon>
        <taxon>Desulfarculales</taxon>
        <taxon>Desulfarculaceae</taxon>
        <taxon>Desulfarculus</taxon>
    </lineage>
</organism>
<dbReference type="Proteomes" id="UP000009047">
    <property type="component" value="Chromosome"/>
</dbReference>
<dbReference type="eggNOG" id="COG1014">
    <property type="taxonomic scope" value="Bacteria"/>
</dbReference>